<keyword evidence="2" id="KW-1185">Reference proteome</keyword>
<proteinExistence type="predicted"/>
<dbReference type="AlphaFoldDB" id="A0A239B7F6"/>
<organism evidence="1 2">
    <name type="scientific">Pontibacter ummariensis</name>
    <dbReference type="NCBI Taxonomy" id="1610492"/>
    <lineage>
        <taxon>Bacteria</taxon>
        <taxon>Pseudomonadati</taxon>
        <taxon>Bacteroidota</taxon>
        <taxon>Cytophagia</taxon>
        <taxon>Cytophagales</taxon>
        <taxon>Hymenobacteraceae</taxon>
        <taxon>Pontibacter</taxon>
    </lineage>
</organism>
<sequence>MPAFRHIKKDALENLYSYLQGEDAKGKAKGLAEHLETRSCAGWRKKEGASVALTRQKLLHLLIAIIRRAVGGEAPCRH</sequence>
<name>A0A239B7F6_9BACT</name>
<dbReference type="EMBL" id="FZOQ01000001">
    <property type="protein sequence ID" value="SNS03800.1"/>
    <property type="molecule type" value="Genomic_DNA"/>
</dbReference>
<evidence type="ECO:0000313" key="2">
    <source>
        <dbReference type="Proteomes" id="UP000198432"/>
    </source>
</evidence>
<evidence type="ECO:0000313" key="1">
    <source>
        <dbReference type="EMBL" id="SNS03800.1"/>
    </source>
</evidence>
<protein>
    <submittedName>
        <fullName evidence="1">Uncharacterized protein</fullName>
    </submittedName>
</protein>
<dbReference type="Proteomes" id="UP000198432">
    <property type="component" value="Unassembled WGS sequence"/>
</dbReference>
<accession>A0A239B7F6</accession>
<gene>
    <name evidence="1" type="ORF">SAMN06296052_101205</name>
</gene>
<reference evidence="2" key="1">
    <citation type="submission" date="2017-06" db="EMBL/GenBank/DDBJ databases">
        <authorList>
            <person name="Varghese N."/>
            <person name="Submissions S."/>
        </authorList>
    </citation>
    <scope>NUCLEOTIDE SEQUENCE [LARGE SCALE GENOMIC DNA]</scope>
    <source>
        <strain evidence="2">NKM1</strain>
    </source>
</reference>